<dbReference type="SUPFAM" id="SSF49899">
    <property type="entry name" value="Concanavalin A-like lectins/glucanases"/>
    <property type="match status" value="1"/>
</dbReference>
<sequence length="813" mass="87073">MKTLFTTIFVCFSLLLFGQSSSGDALVGTGTSSSYPQSTGSSLSNLNYPFTVSFWMKLNAFSSSNNPIFCSSVISGGYSGIRIAYNSSGEITVSTGNNNGFTSFGRRTITAAAPGVIGKWVHVAVNMTGPTTGSIYLNGRSLTTATSGTGPSTYHRPATGTVGVGMMVNQQATNYLNGQLDEMSVWSRTLTLAEIRQLMCQKLRGNEIGLEAYWRMDGTSTTIPDLSPNNNDLTYTAGSGFSKGISAAPLGDTSVYFYGIGTVTMTSPSGVSLTVSNNTGAPDGVHAYFIGAHPDQDQGIGSLCDTIGHFGRFIATNPAQPNISGQVYINPPMSSIYSRAPANMGTWSTTAVTQTLYFSDIYREFLFDPGQFADLELGPYPACDSSMLTAPPVVGGTFLWSTGQTTRRIQNPGPGRHWLTLTTNCKTVTDTFEVFRDTVLDGNALPDSAFMCGNIGSISVYPYVNRPPIDTVYWTDGVSGVTRTVSQPGWYYAYTGQSNSCWYYDSIYVASAQSQNFSLGNDTTICIGDAITLSIPNSAQNITWSTGSSANSITASQPGTYWVTFEWNSCSMADSLTLTTTSITASVTDTSTFCTGGSVVLSVAAAGMDSAYWSNGQSGTSITVTSGGTYWVQAFNGGCFDYDTAYVFELTGLTNAPDVSVNLCRNESVDLTVRGVIDDLYINNITWSNGDVGESTTVTTPGIYTATGTTPCGSYNVDFFVDEVICEPIVYFPTAFTPNGDGLNDVFEFRFEGVAEFRLVIVDRWGNVVFETTTNGDYWNADGSPLGVYSYILTGKSYIDETFTRSGYVTLLR</sequence>
<dbReference type="GO" id="GO:0004553">
    <property type="term" value="F:hydrolase activity, hydrolyzing O-glycosyl compounds"/>
    <property type="evidence" value="ECO:0007669"/>
    <property type="project" value="UniProtKB-ARBA"/>
</dbReference>
<proteinExistence type="predicted"/>
<dbReference type="AlphaFoldDB" id="A0A6L3ZHP4"/>
<dbReference type="OrthoDB" id="9765926at2"/>
<dbReference type="Pfam" id="PF13385">
    <property type="entry name" value="Laminin_G_3"/>
    <property type="match status" value="1"/>
</dbReference>
<reference evidence="2 3" key="1">
    <citation type="submission" date="2019-10" db="EMBL/GenBank/DDBJ databases">
        <title>Genome sequence of Phaeocystidibacter marisrubri JCM30614 (type strain).</title>
        <authorList>
            <person name="Bowman J.P."/>
        </authorList>
    </citation>
    <scope>NUCLEOTIDE SEQUENCE [LARGE SCALE GENOMIC DNA]</scope>
    <source>
        <strain evidence="2 3">JCM 30614</strain>
    </source>
</reference>
<gene>
    <name evidence="2" type="ORF">F8C82_01785</name>
</gene>
<dbReference type="Pfam" id="PF13585">
    <property type="entry name" value="CHU_C"/>
    <property type="match status" value="1"/>
</dbReference>
<organism evidence="2 3">
    <name type="scientific">Phaeocystidibacter marisrubri</name>
    <dbReference type="NCBI Taxonomy" id="1577780"/>
    <lineage>
        <taxon>Bacteria</taxon>
        <taxon>Pseudomonadati</taxon>
        <taxon>Bacteroidota</taxon>
        <taxon>Flavobacteriia</taxon>
        <taxon>Flavobacteriales</taxon>
        <taxon>Phaeocystidibacteraceae</taxon>
        <taxon>Phaeocystidibacter</taxon>
    </lineage>
</organism>
<comment type="caution">
    <text evidence="2">The sequence shown here is derived from an EMBL/GenBank/DDBJ whole genome shotgun (WGS) entry which is preliminary data.</text>
</comment>
<dbReference type="InterPro" id="IPR013320">
    <property type="entry name" value="ConA-like_dom_sf"/>
</dbReference>
<keyword evidence="1" id="KW-0732">Signal</keyword>
<dbReference type="Proteomes" id="UP000484164">
    <property type="component" value="Unassembled WGS sequence"/>
</dbReference>
<dbReference type="GO" id="GO:0005975">
    <property type="term" value="P:carbohydrate metabolic process"/>
    <property type="evidence" value="ECO:0007669"/>
    <property type="project" value="UniProtKB-ARBA"/>
</dbReference>
<feature type="chain" id="PRO_5027010851" description="T9SS type B sorting domain-containing protein" evidence="1">
    <location>
        <begin position="23"/>
        <end position="813"/>
    </location>
</feature>
<feature type="signal peptide" evidence="1">
    <location>
        <begin position="1"/>
        <end position="22"/>
    </location>
</feature>
<evidence type="ECO:0000256" key="1">
    <source>
        <dbReference type="SAM" id="SignalP"/>
    </source>
</evidence>
<keyword evidence="3" id="KW-1185">Reference proteome</keyword>
<dbReference type="Gene3D" id="2.60.120.200">
    <property type="match status" value="1"/>
</dbReference>
<evidence type="ECO:0008006" key="4">
    <source>
        <dbReference type="Google" id="ProtNLM"/>
    </source>
</evidence>
<dbReference type="RefSeq" id="WP_151691724.1">
    <property type="nucleotide sequence ID" value="NZ_BMGX01000002.1"/>
</dbReference>
<evidence type="ECO:0000313" key="3">
    <source>
        <dbReference type="Proteomes" id="UP000484164"/>
    </source>
</evidence>
<dbReference type="EMBL" id="WBVQ01000001">
    <property type="protein sequence ID" value="KAB2817153.1"/>
    <property type="molecule type" value="Genomic_DNA"/>
</dbReference>
<evidence type="ECO:0000313" key="2">
    <source>
        <dbReference type="EMBL" id="KAB2817153.1"/>
    </source>
</evidence>
<accession>A0A6L3ZHP4</accession>
<protein>
    <recommendedName>
        <fullName evidence="4">T9SS type B sorting domain-containing protein</fullName>
    </recommendedName>
</protein>
<name>A0A6L3ZHP4_9FLAO</name>